<proteinExistence type="predicted"/>
<dbReference type="InterPro" id="IPR007669">
    <property type="entry name" value="Chst-1-like"/>
</dbReference>
<dbReference type="GO" id="GO:0050650">
    <property type="term" value="P:chondroitin sulfate proteoglycan biosynthetic process"/>
    <property type="evidence" value="ECO:0007669"/>
    <property type="project" value="InterPro"/>
</dbReference>
<dbReference type="PANTHER" id="PTHR22900">
    <property type="entry name" value="PROTEIN CBG14245-RELATED"/>
    <property type="match status" value="1"/>
</dbReference>
<evidence type="ECO:0008006" key="3">
    <source>
        <dbReference type="Google" id="ProtNLM"/>
    </source>
</evidence>
<organism evidence="1 2">
    <name type="scientific">Ancylostoma caninum</name>
    <name type="common">Dog hookworm</name>
    <dbReference type="NCBI Taxonomy" id="29170"/>
    <lineage>
        <taxon>Eukaryota</taxon>
        <taxon>Metazoa</taxon>
        <taxon>Ecdysozoa</taxon>
        <taxon>Nematoda</taxon>
        <taxon>Chromadorea</taxon>
        <taxon>Rhabditida</taxon>
        <taxon>Rhabditina</taxon>
        <taxon>Rhabditomorpha</taxon>
        <taxon>Strongyloidea</taxon>
        <taxon>Ancylostomatidae</taxon>
        <taxon>Ancylostomatinae</taxon>
        <taxon>Ancylostoma</taxon>
    </lineage>
</organism>
<keyword evidence="2" id="KW-1185">Reference proteome</keyword>
<reference evidence="1 2" key="1">
    <citation type="submission" date="2014-10" db="EMBL/GenBank/DDBJ databases">
        <title>Draft genome of the hookworm Ancylostoma caninum.</title>
        <authorList>
            <person name="Mitreva M."/>
        </authorList>
    </citation>
    <scope>NUCLEOTIDE SEQUENCE [LARGE SCALE GENOMIC DNA]</scope>
    <source>
        <strain evidence="1 2">Baltimore</strain>
    </source>
</reference>
<dbReference type="EMBL" id="JOJR01001035">
    <property type="protein sequence ID" value="RCN32747.1"/>
    <property type="molecule type" value="Genomic_DNA"/>
</dbReference>
<dbReference type="Pfam" id="PF03567">
    <property type="entry name" value="Sulfotransfer_2"/>
    <property type="match status" value="1"/>
</dbReference>
<evidence type="ECO:0000313" key="2">
    <source>
        <dbReference type="Proteomes" id="UP000252519"/>
    </source>
</evidence>
<name>A0A368FRB0_ANCCA</name>
<protein>
    <recommendedName>
        <fullName evidence="3">Sulfotransferase domain-containing protein</fullName>
    </recommendedName>
</protein>
<comment type="caution">
    <text evidence="1">The sequence shown here is derived from an EMBL/GenBank/DDBJ whole genome shotgun (WGS) entry which is preliminary data.</text>
</comment>
<sequence length="113" mass="13369">MLKAVSRSTASFTFMEEFCKHRHIRKNLDKIYEELGQETNLFAIVRDPFDRLISGYVDKCIKESHFTKNNCYNCTGNFSCFVGNLHLSLQQRFAHKHIKGTFYNDRHFAPQTW</sequence>
<dbReference type="GO" id="GO:0047756">
    <property type="term" value="F:chondroitin 4-sulfotransferase activity"/>
    <property type="evidence" value="ECO:0007669"/>
    <property type="project" value="InterPro"/>
</dbReference>
<evidence type="ECO:0000313" key="1">
    <source>
        <dbReference type="EMBL" id="RCN32747.1"/>
    </source>
</evidence>
<accession>A0A368FRB0</accession>
<dbReference type="Proteomes" id="UP000252519">
    <property type="component" value="Unassembled WGS sequence"/>
</dbReference>
<gene>
    <name evidence="1" type="ORF">ANCCAN_21442</name>
</gene>
<dbReference type="AlphaFoldDB" id="A0A368FRB0"/>
<dbReference type="InterPro" id="IPR005331">
    <property type="entry name" value="Sulfotransferase"/>
</dbReference>
<dbReference type="GO" id="GO:1902884">
    <property type="term" value="P:positive regulation of response to oxidative stress"/>
    <property type="evidence" value="ECO:0007669"/>
    <property type="project" value="InterPro"/>
</dbReference>
<dbReference type="GO" id="GO:0016020">
    <property type="term" value="C:membrane"/>
    <property type="evidence" value="ECO:0007669"/>
    <property type="project" value="InterPro"/>
</dbReference>
<dbReference type="OrthoDB" id="408912at2759"/>